<dbReference type="SMART" id="SM00173">
    <property type="entry name" value="RAS"/>
    <property type="match status" value="1"/>
</dbReference>
<dbReference type="SMART" id="SM00174">
    <property type="entry name" value="RHO"/>
    <property type="match status" value="1"/>
</dbReference>
<dbReference type="PROSITE" id="PS51419">
    <property type="entry name" value="RAB"/>
    <property type="match status" value="1"/>
</dbReference>
<dbReference type="InterPro" id="IPR003578">
    <property type="entry name" value="Small_GTPase_Rho"/>
</dbReference>
<gene>
    <name evidence="5" type="ORF">WICANDRAFT_85125</name>
</gene>
<accession>A0A1E3NY91</accession>
<dbReference type="SMART" id="SM00175">
    <property type="entry name" value="RAB"/>
    <property type="match status" value="1"/>
</dbReference>
<dbReference type="Proteomes" id="UP000094112">
    <property type="component" value="Unassembled WGS sequence"/>
</dbReference>
<dbReference type="NCBIfam" id="TIGR00231">
    <property type="entry name" value="small_GTP"/>
    <property type="match status" value="1"/>
</dbReference>
<dbReference type="EMBL" id="KV454212">
    <property type="protein sequence ID" value="ODQ57960.1"/>
    <property type="molecule type" value="Genomic_DNA"/>
</dbReference>
<evidence type="ECO:0000313" key="6">
    <source>
        <dbReference type="Proteomes" id="UP000094112"/>
    </source>
</evidence>
<keyword evidence="6" id="KW-1185">Reference proteome</keyword>
<dbReference type="GO" id="GO:0007264">
    <property type="term" value="P:small GTPase-mediated signal transduction"/>
    <property type="evidence" value="ECO:0007669"/>
    <property type="project" value="InterPro"/>
</dbReference>
<dbReference type="Gene3D" id="3.40.50.300">
    <property type="entry name" value="P-loop containing nucleotide triphosphate hydrolases"/>
    <property type="match status" value="1"/>
</dbReference>
<name>A0A1E3NY91_WICAA</name>
<feature type="region of interest" description="Disordered" evidence="4">
    <location>
        <begin position="281"/>
        <end position="301"/>
    </location>
</feature>
<dbReference type="PRINTS" id="PR00449">
    <property type="entry name" value="RASTRNSFRMNG"/>
</dbReference>
<keyword evidence="2" id="KW-0547">Nucleotide-binding</keyword>
<organism evidence="5 6">
    <name type="scientific">Wickerhamomyces anomalus (strain ATCC 58044 / CBS 1984 / NCYC 433 / NRRL Y-366-8)</name>
    <name type="common">Yeast</name>
    <name type="synonym">Hansenula anomala</name>
    <dbReference type="NCBI Taxonomy" id="683960"/>
    <lineage>
        <taxon>Eukaryota</taxon>
        <taxon>Fungi</taxon>
        <taxon>Dikarya</taxon>
        <taxon>Ascomycota</taxon>
        <taxon>Saccharomycotina</taxon>
        <taxon>Saccharomycetes</taxon>
        <taxon>Phaffomycetales</taxon>
        <taxon>Wickerhamomycetaceae</taxon>
        <taxon>Wickerhamomyces</taxon>
    </lineage>
</organism>
<sequence>MNNPSVLYPINDENCNVDNPPLRSFKNSPKHQNQQFQRPSPSRSITTSNRHYSHSSRPATKRATTARSRANSIKAIGPRIQKSATVVLIGDSNCGKTSLVLTYLNKKFSTAPKSVLFETYDKSINFNNNTIVDLQIWDFPGDEYFDRFRPLAYANAKGVLICFTLDRLESLSHIEERWIPELETHCPNSIKIIVGIGSEVRFDKTKIDKVPPYDYCYKYAKKLGCKYMECSLVDRESYIKVFEQLAILSTTEAKPQQPVGLLMPKTRTNTITNILYLGDNEDQQQQQQTKGSEGKSNKRVTSYHKRRSFIGCSIV</sequence>
<evidence type="ECO:0000256" key="4">
    <source>
        <dbReference type="SAM" id="MobiDB-lite"/>
    </source>
</evidence>
<dbReference type="GO" id="GO:0003924">
    <property type="term" value="F:GTPase activity"/>
    <property type="evidence" value="ECO:0007669"/>
    <property type="project" value="InterPro"/>
</dbReference>
<dbReference type="InterPro" id="IPR027417">
    <property type="entry name" value="P-loop_NTPase"/>
</dbReference>
<dbReference type="RefSeq" id="XP_019037167.1">
    <property type="nucleotide sequence ID" value="XM_019185840.1"/>
</dbReference>
<keyword evidence="1" id="KW-0488">Methylation</keyword>
<dbReference type="Pfam" id="PF00071">
    <property type="entry name" value="Ras"/>
    <property type="match status" value="1"/>
</dbReference>
<dbReference type="AlphaFoldDB" id="A0A1E3NY91"/>
<dbReference type="PROSITE" id="PS51420">
    <property type="entry name" value="RHO"/>
    <property type="match status" value="1"/>
</dbReference>
<feature type="compositionally biased region" description="Low complexity" evidence="4">
    <location>
        <begin position="55"/>
        <end position="69"/>
    </location>
</feature>
<dbReference type="GO" id="GO:0005525">
    <property type="term" value="F:GTP binding"/>
    <property type="evidence" value="ECO:0007669"/>
    <property type="project" value="UniProtKB-KW"/>
</dbReference>
<evidence type="ECO:0000256" key="1">
    <source>
        <dbReference type="ARBA" id="ARBA00022481"/>
    </source>
</evidence>
<feature type="compositionally biased region" description="Polar residues" evidence="4">
    <location>
        <begin position="25"/>
        <end position="50"/>
    </location>
</feature>
<proteinExistence type="predicted"/>
<evidence type="ECO:0000256" key="3">
    <source>
        <dbReference type="ARBA" id="ARBA00023134"/>
    </source>
</evidence>
<dbReference type="InterPro" id="IPR001806">
    <property type="entry name" value="Small_GTPase"/>
</dbReference>
<dbReference type="SUPFAM" id="SSF52540">
    <property type="entry name" value="P-loop containing nucleoside triphosphate hydrolases"/>
    <property type="match status" value="1"/>
</dbReference>
<evidence type="ECO:0000256" key="2">
    <source>
        <dbReference type="ARBA" id="ARBA00022741"/>
    </source>
</evidence>
<feature type="region of interest" description="Disordered" evidence="4">
    <location>
        <begin position="19"/>
        <end position="69"/>
    </location>
</feature>
<keyword evidence="3" id="KW-0342">GTP-binding</keyword>
<protein>
    <submittedName>
        <fullName evidence="5">Uncharacterized protein</fullName>
    </submittedName>
</protein>
<dbReference type="InterPro" id="IPR005225">
    <property type="entry name" value="Small_GTP-bd"/>
</dbReference>
<dbReference type="OrthoDB" id="25896at2759"/>
<dbReference type="GeneID" id="30203086"/>
<reference evidence="5 6" key="1">
    <citation type="journal article" date="2016" name="Proc. Natl. Acad. Sci. U.S.A.">
        <title>Comparative genomics of biotechnologically important yeasts.</title>
        <authorList>
            <person name="Riley R."/>
            <person name="Haridas S."/>
            <person name="Wolfe K.H."/>
            <person name="Lopes M.R."/>
            <person name="Hittinger C.T."/>
            <person name="Goeker M."/>
            <person name="Salamov A.A."/>
            <person name="Wisecaver J.H."/>
            <person name="Long T.M."/>
            <person name="Calvey C.H."/>
            <person name="Aerts A.L."/>
            <person name="Barry K.W."/>
            <person name="Choi C."/>
            <person name="Clum A."/>
            <person name="Coughlan A.Y."/>
            <person name="Deshpande S."/>
            <person name="Douglass A.P."/>
            <person name="Hanson S.J."/>
            <person name="Klenk H.-P."/>
            <person name="LaButti K.M."/>
            <person name="Lapidus A."/>
            <person name="Lindquist E.A."/>
            <person name="Lipzen A.M."/>
            <person name="Meier-Kolthoff J.P."/>
            <person name="Ohm R.A."/>
            <person name="Otillar R.P."/>
            <person name="Pangilinan J.L."/>
            <person name="Peng Y."/>
            <person name="Rokas A."/>
            <person name="Rosa C.A."/>
            <person name="Scheuner C."/>
            <person name="Sibirny A.A."/>
            <person name="Slot J.C."/>
            <person name="Stielow J.B."/>
            <person name="Sun H."/>
            <person name="Kurtzman C.P."/>
            <person name="Blackwell M."/>
            <person name="Grigoriev I.V."/>
            <person name="Jeffries T.W."/>
        </authorList>
    </citation>
    <scope>NUCLEOTIDE SEQUENCE [LARGE SCALE GENOMIC DNA]</scope>
    <source>
        <strain evidence="6">ATCC 58044 / CBS 1984 / NCYC 433 / NRRL Y-366-8</strain>
    </source>
</reference>
<dbReference type="PANTHER" id="PTHR24072">
    <property type="entry name" value="RHO FAMILY GTPASE"/>
    <property type="match status" value="1"/>
</dbReference>
<dbReference type="STRING" id="683960.A0A1E3NY91"/>
<evidence type="ECO:0000313" key="5">
    <source>
        <dbReference type="EMBL" id="ODQ57960.1"/>
    </source>
</evidence>